<dbReference type="Proteomes" id="UP001501444">
    <property type="component" value="Unassembled WGS sequence"/>
</dbReference>
<proteinExistence type="predicted"/>
<dbReference type="PANTHER" id="PTHR34387">
    <property type="entry name" value="SLR1258 PROTEIN"/>
    <property type="match status" value="1"/>
</dbReference>
<dbReference type="Gene3D" id="3.30.70.2970">
    <property type="entry name" value="Protein of unknown function (DUF541), domain 2"/>
    <property type="match status" value="1"/>
</dbReference>
<evidence type="ECO:0008006" key="3">
    <source>
        <dbReference type="Google" id="ProtNLM"/>
    </source>
</evidence>
<dbReference type="PANTHER" id="PTHR34387:SF1">
    <property type="entry name" value="PERIPLASMIC IMMUNOGENIC PROTEIN"/>
    <property type="match status" value="1"/>
</dbReference>
<dbReference type="EMBL" id="BAAARV010000016">
    <property type="protein sequence ID" value="GAA2337283.1"/>
    <property type="molecule type" value="Genomic_DNA"/>
</dbReference>
<comment type="caution">
    <text evidence="1">The sequence shown here is derived from an EMBL/GenBank/DDBJ whole genome shotgun (WGS) entry which is preliminary data.</text>
</comment>
<evidence type="ECO:0000313" key="1">
    <source>
        <dbReference type="EMBL" id="GAA2337283.1"/>
    </source>
</evidence>
<dbReference type="Pfam" id="PF04402">
    <property type="entry name" value="SIMPL"/>
    <property type="match status" value="1"/>
</dbReference>
<dbReference type="RefSeq" id="WP_344611825.1">
    <property type="nucleotide sequence ID" value="NZ_BAAARV010000016.1"/>
</dbReference>
<sequence length="219" mass="23367">MTTVAVRGESVREVEPELAQFTVVSTARDKDRATTLTRLRERADALRQLLERPEFAGAIERRETGGLHVYPEGGKRGERVSAYNGSVSTTVVVTDFAALGEMMLAAAAQDQTRVNGPAWSLRPDSPVHAESRRAAVADAIARAREYAAALGAEVVELVELADPGLSGRVEAVATYQAYGAPRGKSFGSGGGPELELDPQLQRVYAAVEARFTITSPTAL</sequence>
<organism evidence="1 2">
    <name type="scientific">Dactylosporangium salmoneum</name>
    <dbReference type="NCBI Taxonomy" id="53361"/>
    <lineage>
        <taxon>Bacteria</taxon>
        <taxon>Bacillati</taxon>
        <taxon>Actinomycetota</taxon>
        <taxon>Actinomycetes</taxon>
        <taxon>Micromonosporales</taxon>
        <taxon>Micromonosporaceae</taxon>
        <taxon>Dactylosporangium</taxon>
    </lineage>
</organism>
<keyword evidence="2" id="KW-1185">Reference proteome</keyword>
<dbReference type="InterPro" id="IPR052022">
    <property type="entry name" value="26kDa_periplasmic_antigen"/>
</dbReference>
<evidence type="ECO:0000313" key="2">
    <source>
        <dbReference type="Proteomes" id="UP001501444"/>
    </source>
</evidence>
<name>A0ABP5SRR8_9ACTN</name>
<accession>A0ABP5SRR8</accession>
<dbReference type="InterPro" id="IPR007497">
    <property type="entry name" value="SIMPL/DUF541"/>
</dbReference>
<reference evidence="2" key="1">
    <citation type="journal article" date="2019" name="Int. J. Syst. Evol. Microbiol.">
        <title>The Global Catalogue of Microorganisms (GCM) 10K type strain sequencing project: providing services to taxonomists for standard genome sequencing and annotation.</title>
        <authorList>
            <consortium name="The Broad Institute Genomics Platform"/>
            <consortium name="The Broad Institute Genome Sequencing Center for Infectious Disease"/>
            <person name="Wu L."/>
            <person name="Ma J."/>
        </authorList>
    </citation>
    <scope>NUCLEOTIDE SEQUENCE [LARGE SCALE GENOMIC DNA]</scope>
    <source>
        <strain evidence="2">JCM 3272</strain>
    </source>
</reference>
<protein>
    <recommendedName>
        <fullName evidence="3">DUF541 domain-containing protein</fullName>
    </recommendedName>
</protein>
<gene>
    <name evidence="1" type="ORF">GCM10010170_018220</name>
</gene>
<dbReference type="Gene3D" id="3.30.110.170">
    <property type="entry name" value="Protein of unknown function (DUF541), domain 1"/>
    <property type="match status" value="1"/>
</dbReference>